<feature type="region of interest" description="Disordered" evidence="1">
    <location>
        <begin position="21"/>
        <end position="48"/>
    </location>
</feature>
<reference evidence="2" key="1">
    <citation type="submission" date="2020-06" db="EMBL/GenBank/DDBJ databases">
        <authorList>
            <person name="Ji K."/>
            <person name="Li J."/>
        </authorList>
    </citation>
    <scope>NUCLEOTIDE SEQUENCE</scope>
    <source>
        <strain evidence="2">JKM2019</strain>
        <tissue evidence="2">Whole body</tissue>
    </source>
</reference>
<accession>A0A9D4NZZ7</accession>
<dbReference type="Proteomes" id="UP000828236">
    <property type="component" value="Unassembled WGS sequence"/>
</dbReference>
<organism evidence="2">
    <name type="scientific">Dermatophagoides farinae</name>
    <name type="common">American house dust mite</name>
    <dbReference type="NCBI Taxonomy" id="6954"/>
    <lineage>
        <taxon>Eukaryota</taxon>
        <taxon>Metazoa</taxon>
        <taxon>Ecdysozoa</taxon>
        <taxon>Arthropoda</taxon>
        <taxon>Chelicerata</taxon>
        <taxon>Arachnida</taxon>
        <taxon>Acari</taxon>
        <taxon>Acariformes</taxon>
        <taxon>Sarcoptiformes</taxon>
        <taxon>Astigmata</taxon>
        <taxon>Psoroptidia</taxon>
        <taxon>Analgoidea</taxon>
        <taxon>Pyroglyphidae</taxon>
        <taxon>Dermatophagoidinae</taxon>
        <taxon>Dermatophagoides</taxon>
    </lineage>
</organism>
<evidence type="ECO:0000256" key="1">
    <source>
        <dbReference type="SAM" id="MobiDB-lite"/>
    </source>
</evidence>
<protein>
    <submittedName>
        <fullName evidence="2">Uncharacterized protein</fullName>
    </submittedName>
</protein>
<dbReference type="AlphaFoldDB" id="A0A9D4NZZ7"/>
<evidence type="ECO:0000313" key="2">
    <source>
        <dbReference type="EMBL" id="KAH7641894.1"/>
    </source>
</evidence>
<proteinExistence type="predicted"/>
<dbReference type="EMBL" id="SDOV01000004">
    <property type="protein sequence ID" value="KAH7641894.1"/>
    <property type="molecule type" value="Genomic_DNA"/>
</dbReference>
<comment type="caution">
    <text evidence="2">The sequence shown here is derived from an EMBL/GenBank/DDBJ whole genome shotgun (WGS) entry which is preliminary data.</text>
</comment>
<feature type="compositionally biased region" description="Polar residues" evidence="1">
    <location>
        <begin position="21"/>
        <end position="32"/>
    </location>
</feature>
<sequence length="144" mass="17201">MNRRLKRDLFIFPESENVVYNHNDNGENSSLDRQTRENHQMNQTTNRSYESCPSKECFRKVANFERYLRLYAPKSQQMTQFECVLRDIFFNCIKDTAHKQPKKCVKKRYDQIKKRIAKLLSETRLCIGGRRHTIPTLFNGFSSK</sequence>
<name>A0A9D4NZZ7_DERFA</name>
<gene>
    <name evidence="2" type="ORF">HUG17_4939</name>
</gene>
<reference evidence="2" key="2">
    <citation type="journal article" date="2021" name="World Allergy Organ. J.">
        <title>Chromosome-level assembly of Dermatophagoides farinae genome and transcriptome reveals two novel allergens Der f 37 and Der f 39.</title>
        <authorList>
            <person name="Chen J."/>
            <person name="Cai Z."/>
            <person name="Fan D."/>
            <person name="Hu J."/>
            <person name="Hou Y."/>
            <person name="He Y."/>
            <person name="Zhang Z."/>
            <person name="Zhao Z."/>
            <person name="Gao P."/>
            <person name="Hu W."/>
            <person name="Sun J."/>
            <person name="Li J."/>
            <person name="Ji K."/>
        </authorList>
    </citation>
    <scope>NUCLEOTIDE SEQUENCE</scope>
    <source>
        <strain evidence="2">JKM2019</strain>
    </source>
</reference>